<organism evidence="2 3">
    <name type="scientific">Bionectria ochroleuca</name>
    <name type="common">Gliocladium roseum</name>
    <dbReference type="NCBI Taxonomy" id="29856"/>
    <lineage>
        <taxon>Eukaryota</taxon>
        <taxon>Fungi</taxon>
        <taxon>Dikarya</taxon>
        <taxon>Ascomycota</taxon>
        <taxon>Pezizomycotina</taxon>
        <taxon>Sordariomycetes</taxon>
        <taxon>Hypocreomycetidae</taxon>
        <taxon>Hypocreales</taxon>
        <taxon>Bionectriaceae</taxon>
        <taxon>Clonostachys</taxon>
    </lineage>
</organism>
<dbReference type="Proteomes" id="UP000616885">
    <property type="component" value="Unassembled WGS sequence"/>
</dbReference>
<comment type="caution">
    <text evidence="2">The sequence shown here is derived from an EMBL/GenBank/DDBJ whole genome shotgun (WGS) entry which is preliminary data.</text>
</comment>
<name>A0A8H7KAS9_BIOOC</name>
<feature type="signal peptide" evidence="1">
    <location>
        <begin position="1"/>
        <end position="15"/>
    </location>
</feature>
<evidence type="ECO:0000313" key="2">
    <source>
        <dbReference type="EMBL" id="KAF9746594.1"/>
    </source>
</evidence>
<dbReference type="EMBL" id="JADCTT010000011">
    <property type="protein sequence ID" value="KAF9746594.1"/>
    <property type="molecule type" value="Genomic_DNA"/>
</dbReference>
<protein>
    <recommendedName>
        <fullName evidence="4">Phosphoglycerate mutase family protein</fullName>
    </recommendedName>
</protein>
<gene>
    <name evidence="2" type="ORF">IM811_003499</name>
</gene>
<accession>A0A8H7KAS9</accession>
<reference evidence="2" key="1">
    <citation type="submission" date="2020-10" db="EMBL/GenBank/DDBJ databases">
        <title>High-Quality Genome Resource of Clonostachys rosea strain S41 by Oxford Nanopore Long-Read Sequencing.</title>
        <authorList>
            <person name="Wang H."/>
        </authorList>
    </citation>
    <scope>NUCLEOTIDE SEQUENCE</scope>
    <source>
        <strain evidence="2">S41</strain>
    </source>
</reference>
<evidence type="ECO:0000313" key="3">
    <source>
        <dbReference type="Proteomes" id="UP000616885"/>
    </source>
</evidence>
<proteinExistence type="predicted"/>
<keyword evidence="1" id="KW-0732">Signal</keyword>
<dbReference type="AlphaFoldDB" id="A0A8H7KAS9"/>
<evidence type="ECO:0008006" key="4">
    <source>
        <dbReference type="Google" id="ProtNLM"/>
    </source>
</evidence>
<feature type="chain" id="PRO_5034252769" description="Phosphoglycerate mutase family protein" evidence="1">
    <location>
        <begin position="16"/>
        <end position="219"/>
    </location>
</feature>
<sequence length="219" mass="24613">MKLAIVLFLASLVVCFKRPGRPNIFMIPHGEKMTNGSDRLSEAGLARAECLREIFGPGSVYNIGLILVPKYKFTPGIVDRLGYDTMTPLAEDLKIDIRAGCARLTYGCVLEAIDYWVGTGKNALVCWEPKLLGGLSRLLGLRRLERYPSGRHDIIWELTPCRYYMKRRTLQKCPGLDVPWVNLDSEDETLGSEDKGSEEEIESWQLRASKVYNATVGVK</sequence>
<evidence type="ECO:0000256" key="1">
    <source>
        <dbReference type="SAM" id="SignalP"/>
    </source>
</evidence>